<dbReference type="OMA" id="RFLHEFE"/>
<evidence type="ECO:0000313" key="1">
    <source>
        <dbReference type="EMBL" id="EMD86777.1"/>
    </source>
</evidence>
<dbReference type="HOGENOM" id="CLU_053382_2_2_1"/>
<gene>
    <name evidence="1" type="ORF">COCHEDRAFT_1218307</name>
</gene>
<proteinExistence type="predicted"/>
<reference evidence="1 2" key="1">
    <citation type="journal article" date="2012" name="PLoS Pathog.">
        <title>Diverse lifestyles and strategies of plant pathogenesis encoded in the genomes of eighteen Dothideomycetes fungi.</title>
        <authorList>
            <person name="Ohm R.A."/>
            <person name="Feau N."/>
            <person name="Henrissat B."/>
            <person name="Schoch C.L."/>
            <person name="Horwitz B.A."/>
            <person name="Barry K.W."/>
            <person name="Condon B.J."/>
            <person name="Copeland A.C."/>
            <person name="Dhillon B."/>
            <person name="Glaser F."/>
            <person name="Hesse C.N."/>
            <person name="Kosti I."/>
            <person name="LaButti K."/>
            <person name="Lindquist E.A."/>
            <person name="Lucas S."/>
            <person name="Salamov A.A."/>
            <person name="Bradshaw R.E."/>
            <person name="Ciuffetti L."/>
            <person name="Hamelin R.C."/>
            <person name="Kema G.H.J."/>
            <person name="Lawrence C."/>
            <person name="Scott J.A."/>
            <person name="Spatafora J.W."/>
            <person name="Turgeon B.G."/>
            <person name="de Wit P.J.G.M."/>
            <person name="Zhong S."/>
            <person name="Goodwin S.B."/>
            <person name="Grigoriev I.V."/>
        </authorList>
    </citation>
    <scope>NUCLEOTIDE SEQUENCE [LARGE SCALE GENOMIC DNA]</scope>
    <source>
        <strain evidence="2">C5 / ATCC 48332 / race O</strain>
    </source>
</reference>
<evidence type="ECO:0000313" key="2">
    <source>
        <dbReference type="Proteomes" id="UP000016936"/>
    </source>
</evidence>
<reference evidence="2" key="2">
    <citation type="journal article" date="2013" name="PLoS Genet.">
        <title>Comparative genome structure, secondary metabolite, and effector coding capacity across Cochliobolus pathogens.</title>
        <authorList>
            <person name="Condon B.J."/>
            <person name="Leng Y."/>
            <person name="Wu D."/>
            <person name="Bushley K.E."/>
            <person name="Ohm R.A."/>
            <person name="Otillar R."/>
            <person name="Martin J."/>
            <person name="Schackwitz W."/>
            <person name="Grimwood J."/>
            <person name="MohdZainudin N."/>
            <person name="Xue C."/>
            <person name="Wang R."/>
            <person name="Manning V.A."/>
            <person name="Dhillon B."/>
            <person name="Tu Z.J."/>
            <person name="Steffenson B.J."/>
            <person name="Salamov A."/>
            <person name="Sun H."/>
            <person name="Lowry S."/>
            <person name="LaButti K."/>
            <person name="Han J."/>
            <person name="Copeland A."/>
            <person name="Lindquist E."/>
            <person name="Barry K."/>
            <person name="Schmutz J."/>
            <person name="Baker S.E."/>
            <person name="Ciuffetti L.M."/>
            <person name="Grigoriev I.V."/>
            <person name="Zhong S."/>
            <person name="Turgeon B.G."/>
        </authorList>
    </citation>
    <scope>NUCLEOTIDE SEQUENCE [LARGE SCALE GENOMIC DNA]</scope>
    <source>
        <strain evidence="2">C5 / ATCC 48332 / race O</strain>
    </source>
</reference>
<dbReference type="eggNOG" id="ENOG502T8C0">
    <property type="taxonomic scope" value="Eukaryota"/>
</dbReference>
<dbReference type="PANTHER" id="PTHR38846">
    <property type="entry name" value="C3H1-TYPE DOMAIN-CONTAINING PROTEIN"/>
    <property type="match status" value="1"/>
</dbReference>
<keyword evidence="2" id="KW-1185">Reference proteome</keyword>
<dbReference type="AlphaFoldDB" id="M2UFS2"/>
<protein>
    <submittedName>
        <fullName evidence="1">Uncharacterized protein</fullName>
    </submittedName>
</protein>
<dbReference type="Proteomes" id="UP000016936">
    <property type="component" value="Unassembled WGS sequence"/>
</dbReference>
<dbReference type="PANTHER" id="PTHR38846:SF1">
    <property type="entry name" value="C3H1-TYPE DOMAIN-CONTAINING PROTEIN"/>
    <property type="match status" value="1"/>
</dbReference>
<sequence length="163" mass="19186">MSGRALPDGGIELHRQTASKTCVFWDEFPPFVPKRTKPFKEEFDRLANQEGWGKKKKREYLVKALNAEIDFHSDKTTGLVRWQRLCQELGLSNEPKSKTQCKRVLKSRFVNLYTLLDHRRNPDVPVVCFNSFKELLHDIRRTGNFPRECAKQDGYMKIFLQRL</sequence>
<dbReference type="STRING" id="701091.M2UFS2"/>
<name>M2UFS2_COCH5</name>
<accession>M2UFS2</accession>
<dbReference type="EMBL" id="KB445584">
    <property type="protein sequence ID" value="EMD86777.1"/>
    <property type="molecule type" value="Genomic_DNA"/>
</dbReference>
<dbReference type="OrthoDB" id="6105938at2759"/>
<organism evidence="1 2">
    <name type="scientific">Cochliobolus heterostrophus (strain C5 / ATCC 48332 / race O)</name>
    <name type="common">Southern corn leaf blight fungus</name>
    <name type="synonym">Bipolaris maydis</name>
    <dbReference type="NCBI Taxonomy" id="701091"/>
    <lineage>
        <taxon>Eukaryota</taxon>
        <taxon>Fungi</taxon>
        <taxon>Dikarya</taxon>
        <taxon>Ascomycota</taxon>
        <taxon>Pezizomycotina</taxon>
        <taxon>Dothideomycetes</taxon>
        <taxon>Pleosporomycetidae</taxon>
        <taxon>Pleosporales</taxon>
        <taxon>Pleosporineae</taxon>
        <taxon>Pleosporaceae</taxon>
        <taxon>Bipolaris</taxon>
    </lineage>
</organism>